<name>A0A6G3ZXQ3_9BACL</name>
<reference evidence="1" key="1">
    <citation type="submission" date="2020-02" db="EMBL/GenBank/DDBJ databases">
        <authorList>
            <person name="Shen X.-R."/>
            <person name="Zhang Y.-X."/>
        </authorList>
    </citation>
    <scope>NUCLEOTIDE SEQUENCE</scope>
    <source>
        <strain evidence="1">SYP-B3998</strain>
    </source>
</reference>
<dbReference type="Gene3D" id="3.90.70.10">
    <property type="entry name" value="Cysteine proteinases"/>
    <property type="match status" value="1"/>
</dbReference>
<dbReference type="InterPro" id="IPR022118">
    <property type="entry name" value="Peptidase_C70_AvrRpt2"/>
</dbReference>
<dbReference type="RefSeq" id="WP_163946525.1">
    <property type="nucleotide sequence ID" value="NZ_JAAIKC010000003.1"/>
</dbReference>
<evidence type="ECO:0000313" key="1">
    <source>
        <dbReference type="EMBL" id="NEW06828.1"/>
    </source>
</evidence>
<gene>
    <name evidence="1" type="ORF">GK047_12485</name>
</gene>
<dbReference type="AlphaFoldDB" id="A0A6G3ZXQ3"/>
<dbReference type="Pfam" id="PF12385">
    <property type="entry name" value="Peptidase_C70"/>
    <property type="match status" value="1"/>
</dbReference>
<proteinExistence type="predicted"/>
<accession>A0A6G3ZXQ3</accession>
<comment type="caution">
    <text evidence="1">The sequence shown here is derived from an EMBL/GenBank/DDBJ whole genome shotgun (WGS) entry which is preliminary data.</text>
</comment>
<evidence type="ECO:0008006" key="2">
    <source>
        <dbReference type="Google" id="ProtNLM"/>
    </source>
</evidence>
<organism evidence="1">
    <name type="scientific">Paenibacillus sp. SYP-B3998</name>
    <dbReference type="NCBI Taxonomy" id="2678564"/>
    <lineage>
        <taxon>Bacteria</taxon>
        <taxon>Bacillati</taxon>
        <taxon>Bacillota</taxon>
        <taxon>Bacilli</taxon>
        <taxon>Bacillales</taxon>
        <taxon>Paenibacillaceae</taxon>
        <taxon>Paenibacillus</taxon>
    </lineage>
</organism>
<dbReference type="EMBL" id="JAAIKC010000003">
    <property type="protein sequence ID" value="NEW06828.1"/>
    <property type="molecule type" value="Genomic_DNA"/>
</dbReference>
<protein>
    <recommendedName>
        <fullName evidence="2">Peptidase C39-like domain-containing protein</fullName>
    </recommendedName>
</protein>
<sequence>MRLNIEPSASKKASYYDVQKLSSGSRTDTRVLPLILEPQQLSNWCWAALSASIGRYYGAVDMGQPEIAGKLLAMDCSRHMEEPEVATACNTVAMLDDALRLVGCFSHWSPAKPAFERIAMEIDAGRPVCLCLEWKFGGTHYAVITGYSARAGDVYIEDPLHGSSVQAYASFPGGYLGSAGYWRGTYWTQSPLNMEGR</sequence>